<dbReference type="SUPFAM" id="SSF51735">
    <property type="entry name" value="NAD(P)-binding Rossmann-fold domains"/>
    <property type="match status" value="1"/>
</dbReference>
<reference evidence="4" key="1">
    <citation type="journal article" date="2019" name="Int. J. Syst. Evol. Microbiol.">
        <title>The Global Catalogue of Microorganisms (GCM) 10K type strain sequencing project: providing services to taxonomists for standard genome sequencing and annotation.</title>
        <authorList>
            <consortium name="The Broad Institute Genomics Platform"/>
            <consortium name="The Broad Institute Genome Sequencing Center for Infectious Disease"/>
            <person name="Wu L."/>
            <person name="Ma J."/>
        </authorList>
    </citation>
    <scope>NUCLEOTIDE SEQUENCE [LARGE SCALE GENOMIC DNA]</scope>
    <source>
        <strain evidence="4">CGMCC 4.7645</strain>
    </source>
</reference>
<organism evidence="3 4">
    <name type="scientific">Amycolatopsis pigmentata</name>
    <dbReference type="NCBI Taxonomy" id="450801"/>
    <lineage>
        <taxon>Bacteria</taxon>
        <taxon>Bacillati</taxon>
        <taxon>Actinomycetota</taxon>
        <taxon>Actinomycetes</taxon>
        <taxon>Pseudonocardiales</taxon>
        <taxon>Pseudonocardiaceae</taxon>
        <taxon>Amycolatopsis</taxon>
    </lineage>
</organism>
<evidence type="ECO:0000313" key="3">
    <source>
        <dbReference type="EMBL" id="MFD2419526.1"/>
    </source>
</evidence>
<dbReference type="Pfam" id="PF00106">
    <property type="entry name" value="adh_short"/>
    <property type="match status" value="1"/>
</dbReference>
<dbReference type="RefSeq" id="WP_378267508.1">
    <property type="nucleotide sequence ID" value="NZ_JBHUKR010000011.1"/>
</dbReference>
<name>A0ABW5G3I8_9PSEU</name>
<proteinExistence type="inferred from homology"/>
<dbReference type="PANTHER" id="PTHR43669">
    <property type="entry name" value="5-KETO-D-GLUCONATE 5-REDUCTASE"/>
    <property type="match status" value="1"/>
</dbReference>
<dbReference type="EMBL" id="JBHUKR010000011">
    <property type="protein sequence ID" value="MFD2419526.1"/>
    <property type="molecule type" value="Genomic_DNA"/>
</dbReference>
<evidence type="ECO:0000256" key="2">
    <source>
        <dbReference type="ARBA" id="ARBA00023002"/>
    </source>
</evidence>
<accession>A0ABW5G3I8</accession>
<comment type="caution">
    <text evidence="3">The sequence shown here is derived from an EMBL/GenBank/DDBJ whole genome shotgun (WGS) entry which is preliminary data.</text>
</comment>
<dbReference type="Gene3D" id="3.40.50.720">
    <property type="entry name" value="NAD(P)-binding Rossmann-like Domain"/>
    <property type="match status" value="1"/>
</dbReference>
<dbReference type="InterPro" id="IPR036291">
    <property type="entry name" value="NAD(P)-bd_dom_sf"/>
</dbReference>
<gene>
    <name evidence="3" type="ORF">ACFSXZ_24660</name>
</gene>
<dbReference type="PRINTS" id="PR00081">
    <property type="entry name" value="GDHRDH"/>
</dbReference>
<keyword evidence="2" id="KW-0560">Oxidoreductase</keyword>
<evidence type="ECO:0000313" key="4">
    <source>
        <dbReference type="Proteomes" id="UP001597417"/>
    </source>
</evidence>
<keyword evidence="4" id="KW-1185">Reference proteome</keyword>
<protein>
    <submittedName>
        <fullName evidence="3">SDR family NAD(P)-dependent oxidoreductase</fullName>
    </submittedName>
</protein>
<evidence type="ECO:0000256" key="1">
    <source>
        <dbReference type="ARBA" id="ARBA00006484"/>
    </source>
</evidence>
<comment type="similarity">
    <text evidence="1">Belongs to the short-chain dehydrogenases/reductases (SDR) family.</text>
</comment>
<dbReference type="InterPro" id="IPR002347">
    <property type="entry name" value="SDR_fam"/>
</dbReference>
<dbReference type="Proteomes" id="UP001597417">
    <property type="component" value="Unassembled WGS sequence"/>
</dbReference>
<dbReference type="PANTHER" id="PTHR43669:SF3">
    <property type="entry name" value="ALCOHOL DEHYDROGENASE, PUTATIVE (AFU_ORTHOLOGUE AFUA_3G03445)-RELATED"/>
    <property type="match status" value="1"/>
</dbReference>
<sequence>MKIDLAGRTALIIGGTRGTGWEIAKWLHQAGASVIIHGRSREAVTAAATCLGARTHGVAADLATPEGISTLIEGVARVSARIDILVNNDGIPASQPLDIVPR</sequence>